<name>A0AAD7MAM9_MYCRO</name>
<evidence type="ECO:0000313" key="4">
    <source>
        <dbReference type="Proteomes" id="UP001221757"/>
    </source>
</evidence>
<evidence type="ECO:0000256" key="1">
    <source>
        <dbReference type="SAM" id="SignalP"/>
    </source>
</evidence>
<comment type="caution">
    <text evidence="3">The sequence shown here is derived from an EMBL/GenBank/DDBJ whole genome shotgun (WGS) entry which is preliminary data.</text>
</comment>
<evidence type="ECO:0000313" key="3">
    <source>
        <dbReference type="EMBL" id="KAJ7708263.1"/>
    </source>
</evidence>
<dbReference type="Proteomes" id="UP001221757">
    <property type="component" value="Unassembled WGS sequence"/>
</dbReference>
<reference evidence="3" key="1">
    <citation type="submission" date="2023-03" db="EMBL/GenBank/DDBJ databases">
        <title>Massive genome expansion in bonnet fungi (Mycena s.s.) driven by repeated elements and novel gene families across ecological guilds.</title>
        <authorList>
            <consortium name="Lawrence Berkeley National Laboratory"/>
            <person name="Harder C.B."/>
            <person name="Miyauchi S."/>
            <person name="Viragh M."/>
            <person name="Kuo A."/>
            <person name="Thoen E."/>
            <person name="Andreopoulos B."/>
            <person name="Lu D."/>
            <person name="Skrede I."/>
            <person name="Drula E."/>
            <person name="Henrissat B."/>
            <person name="Morin E."/>
            <person name="Kohler A."/>
            <person name="Barry K."/>
            <person name="LaButti K."/>
            <person name="Morin E."/>
            <person name="Salamov A."/>
            <person name="Lipzen A."/>
            <person name="Mereny Z."/>
            <person name="Hegedus B."/>
            <person name="Baldrian P."/>
            <person name="Stursova M."/>
            <person name="Weitz H."/>
            <person name="Taylor A."/>
            <person name="Grigoriev I.V."/>
            <person name="Nagy L.G."/>
            <person name="Martin F."/>
            <person name="Kauserud H."/>
        </authorList>
    </citation>
    <scope>NUCLEOTIDE SEQUENCE</scope>
    <source>
        <strain evidence="3">CBHHK067</strain>
    </source>
</reference>
<sequence>MPPSLAPPCRLALFLASLFLAPQFILRLSTPVHTVTLKRDVSRTAATGIILGTPDFTKMKAAAGLLVSAVVRWPFALHSGTEFNALGAFSCGAGLTTWIKCKCICSLILLPTISVAWKIVRSSDQQKFLSTPLFAVIGAPTTKGMDTVPVNPVSIASLPSLKDYPPSTRSQTSISIVTQPTVTLQILHEVLALSVFTVWLQPTLFANFERESLSKTHFQLNYLLQITIYELSTRIENIGFFRLPAHQISALRICNLLPNFWRENLLKLCF</sequence>
<dbReference type="Gene3D" id="3.40.50.720">
    <property type="entry name" value="NAD(P)-binding Rossmann-like Domain"/>
    <property type="match status" value="1"/>
</dbReference>
<protein>
    <recommendedName>
        <fullName evidence="2">CoA-binding domain-containing protein</fullName>
    </recommendedName>
</protein>
<dbReference type="AlphaFoldDB" id="A0AAD7MAM9"/>
<feature type="signal peptide" evidence="1">
    <location>
        <begin position="1"/>
        <end position="27"/>
    </location>
</feature>
<feature type="domain" description="CoA-binding" evidence="2">
    <location>
        <begin position="142"/>
        <end position="204"/>
    </location>
</feature>
<keyword evidence="4" id="KW-1185">Reference proteome</keyword>
<dbReference type="EMBL" id="JARKIE010000004">
    <property type="protein sequence ID" value="KAJ7708263.1"/>
    <property type="molecule type" value="Genomic_DNA"/>
</dbReference>
<keyword evidence="1" id="KW-0732">Signal</keyword>
<accession>A0AAD7MAM9</accession>
<feature type="chain" id="PRO_5042086777" description="CoA-binding domain-containing protein" evidence="1">
    <location>
        <begin position="28"/>
        <end position="270"/>
    </location>
</feature>
<organism evidence="3 4">
    <name type="scientific">Mycena rosella</name>
    <name type="common">Pink bonnet</name>
    <name type="synonym">Agaricus rosellus</name>
    <dbReference type="NCBI Taxonomy" id="1033263"/>
    <lineage>
        <taxon>Eukaryota</taxon>
        <taxon>Fungi</taxon>
        <taxon>Dikarya</taxon>
        <taxon>Basidiomycota</taxon>
        <taxon>Agaricomycotina</taxon>
        <taxon>Agaricomycetes</taxon>
        <taxon>Agaricomycetidae</taxon>
        <taxon>Agaricales</taxon>
        <taxon>Marasmiineae</taxon>
        <taxon>Mycenaceae</taxon>
        <taxon>Mycena</taxon>
    </lineage>
</organism>
<gene>
    <name evidence="3" type="ORF">B0H17DRAFT_1274021</name>
</gene>
<evidence type="ECO:0000259" key="2">
    <source>
        <dbReference type="Pfam" id="PF13380"/>
    </source>
</evidence>
<dbReference type="InterPro" id="IPR003781">
    <property type="entry name" value="CoA-bd"/>
</dbReference>
<proteinExistence type="predicted"/>
<dbReference type="Pfam" id="PF13380">
    <property type="entry name" value="CoA_binding_2"/>
    <property type="match status" value="1"/>
</dbReference>